<sequence length="129" mass="13763">MSSEAPEPDKGQPAIGEAALLGLCPKCGSRTLFNGIVRFAPRCRVCGLDFARFNVGDGPAAFLILIVGAIVVGLAVWLQVSADPPFWVHILLWVPISTAMVLAGLRFAKGALLASEYQNKAREAGQREE</sequence>
<feature type="transmembrane region" description="Helical" evidence="1">
    <location>
        <begin position="60"/>
        <end position="80"/>
    </location>
</feature>
<evidence type="ECO:0000256" key="1">
    <source>
        <dbReference type="SAM" id="Phobius"/>
    </source>
</evidence>
<dbReference type="EMBL" id="WTYA01000001">
    <property type="protein sequence ID" value="MXP27219.1"/>
    <property type="molecule type" value="Genomic_DNA"/>
</dbReference>
<comment type="caution">
    <text evidence="2">The sequence shown here is derived from an EMBL/GenBank/DDBJ whole genome shotgun (WGS) entry which is preliminary data.</text>
</comment>
<keyword evidence="1" id="KW-0472">Membrane</keyword>
<dbReference type="InterPro" id="IPR009325">
    <property type="entry name" value="DUF983"/>
</dbReference>
<proteinExistence type="predicted"/>
<accession>A0A845ACV3</accession>
<evidence type="ECO:0000313" key="2">
    <source>
        <dbReference type="EMBL" id="MXP27219.1"/>
    </source>
</evidence>
<reference evidence="2 3" key="1">
    <citation type="submission" date="2019-12" db="EMBL/GenBank/DDBJ databases">
        <title>Genomic-based taxomic classification of the family Erythrobacteraceae.</title>
        <authorList>
            <person name="Xu L."/>
        </authorList>
    </citation>
    <scope>NUCLEOTIDE SEQUENCE [LARGE SCALE GENOMIC DNA]</scope>
    <source>
        <strain evidence="2 3">KEMB 9005-328</strain>
    </source>
</reference>
<protein>
    <submittedName>
        <fullName evidence="2">DUF983 domain-containing protein</fullName>
    </submittedName>
</protein>
<dbReference type="OrthoDB" id="9799456at2"/>
<keyword evidence="3" id="KW-1185">Reference proteome</keyword>
<feature type="transmembrane region" description="Helical" evidence="1">
    <location>
        <begin position="86"/>
        <end position="105"/>
    </location>
</feature>
<organism evidence="2 3">
    <name type="scientific">Qipengyuania algicida</name>
    <dbReference type="NCBI Taxonomy" id="1836209"/>
    <lineage>
        <taxon>Bacteria</taxon>
        <taxon>Pseudomonadati</taxon>
        <taxon>Pseudomonadota</taxon>
        <taxon>Alphaproteobacteria</taxon>
        <taxon>Sphingomonadales</taxon>
        <taxon>Erythrobacteraceae</taxon>
        <taxon>Qipengyuania</taxon>
    </lineage>
</organism>
<dbReference type="Pfam" id="PF06170">
    <property type="entry name" value="DUF983"/>
    <property type="match status" value="1"/>
</dbReference>
<gene>
    <name evidence="2" type="ORF">GRI58_00085</name>
</gene>
<keyword evidence="1" id="KW-1133">Transmembrane helix</keyword>
<name>A0A845ACV3_9SPHN</name>
<evidence type="ECO:0000313" key="3">
    <source>
        <dbReference type="Proteomes" id="UP000439780"/>
    </source>
</evidence>
<keyword evidence="1" id="KW-0812">Transmembrane</keyword>
<dbReference type="AlphaFoldDB" id="A0A845ACV3"/>
<dbReference type="RefSeq" id="WP_160751538.1">
    <property type="nucleotide sequence ID" value="NZ_WTYA01000001.1"/>
</dbReference>
<dbReference type="Proteomes" id="UP000439780">
    <property type="component" value="Unassembled WGS sequence"/>
</dbReference>